<name>A0AAE1YUL2_9LAMI</name>
<accession>A0AAE1YUL2</accession>
<reference evidence="1" key="2">
    <citation type="journal article" date="2024" name="Plant">
        <title>Genomic evolution and insights into agronomic trait innovations of Sesamum species.</title>
        <authorList>
            <person name="Miao H."/>
            <person name="Wang L."/>
            <person name="Qu L."/>
            <person name="Liu H."/>
            <person name="Sun Y."/>
            <person name="Le M."/>
            <person name="Wang Q."/>
            <person name="Wei S."/>
            <person name="Zheng Y."/>
            <person name="Lin W."/>
            <person name="Duan Y."/>
            <person name="Cao H."/>
            <person name="Xiong S."/>
            <person name="Wang X."/>
            <person name="Wei L."/>
            <person name="Li C."/>
            <person name="Ma Q."/>
            <person name="Ju M."/>
            <person name="Zhao R."/>
            <person name="Li G."/>
            <person name="Mu C."/>
            <person name="Tian Q."/>
            <person name="Mei H."/>
            <person name="Zhang T."/>
            <person name="Gao T."/>
            <person name="Zhang H."/>
        </authorList>
    </citation>
    <scope>NUCLEOTIDE SEQUENCE</scope>
    <source>
        <strain evidence="1">3651</strain>
    </source>
</reference>
<organism evidence="1 2">
    <name type="scientific">Sesamum alatum</name>
    <dbReference type="NCBI Taxonomy" id="300844"/>
    <lineage>
        <taxon>Eukaryota</taxon>
        <taxon>Viridiplantae</taxon>
        <taxon>Streptophyta</taxon>
        <taxon>Embryophyta</taxon>
        <taxon>Tracheophyta</taxon>
        <taxon>Spermatophyta</taxon>
        <taxon>Magnoliopsida</taxon>
        <taxon>eudicotyledons</taxon>
        <taxon>Gunneridae</taxon>
        <taxon>Pentapetalae</taxon>
        <taxon>asterids</taxon>
        <taxon>lamiids</taxon>
        <taxon>Lamiales</taxon>
        <taxon>Pedaliaceae</taxon>
        <taxon>Sesamum</taxon>
    </lineage>
</organism>
<evidence type="ECO:0000313" key="1">
    <source>
        <dbReference type="EMBL" id="KAK4437055.1"/>
    </source>
</evidence>
<sequence>MVYVNWCFGKCTDFDIGDFFVCVLSLFVMTMKGDFLQMSFKLSNRDGRRWNGNSLGLLVAQGSEPWLDLGGYISFQPFGELLGLRGLLLSLILPTRGMAVRKVTEEQFLYCVQSYGRSSADDGDEAMDF</sequence>
<reference evidence="1" key="1">
    <citation type="submission" date="2020-06" db="EMBL/GenBank/DDBJ databases">
        <authorList>
            <person name="Li T."/>
            <person name="Hu X."/>
            <person name="Zhang T."/>
            <person name="Song X."/>
            <person name="Zhang H."/>
            <person name="Dai N."/>
            <person name="Sheng W."/>
            <person name="Hou X."/>
            <person name="Wei L."/>
        </authorList>
    </citation>
    <scope>NUCLEOTIDE SEQUENCE</scope>
    <source>
        <strain evidence="1">3651</strain>
        <tissue evidence="1">Leaf</tissue>
    </source>
</reference>
<proteinExistence type="predicted"/>
<keyword evidence="2" id="KW-1185">Reference proteome</keyword>
<evidence type="ECO:0000313" key="2">
    <source>
        <dbReference type="Proteomes" id="UP001293254"/>
    </source>
</evidence>
<dbReference type="Proteomes" id="UP001293254">
    <property type="component" value="Unassembled WGS sequence"/>
</dbReference>
<comment type="caution">
    <text evidence="1">The sequence shown here is derived from an EMBL/GenBank/DDBJ whole genome shotgun (WGS) entry which is preliminary data.</text>
</comment>
<dbReference type="AlphaFoldDB" id="A0AAE1YUL2"/>
<protein>
    <submittedName>
        <fullName evidence="1">Uncharacterized protein</fullName>
    </submittedName>
</protein>
<gene>
    <name evidence="1" type="ORF">Salat_0039400</name>
</gene>
<dbReference type="EMBL" id="JACGWO010000001">
    <property type="protein sequence ID" value="KAK4437055.1"/>
    <property type="molecule type" value="Genomic_DNA"/>
</dbReference>